<keyword evidence="4 5" id="KW-0472">Membrane</keyword>
<dbReference type="AlphaFoldDB" id="A0A2W6NJG3"/>
<dbReference type="Proteomes" id="UP000249746">
    <property type="component" value="Unassembled WGS sequence"/>
</dbReference>
<dbReference type="OrthoDB" id="5362812at2"/>
<reference evidence="7 8" key="1">
    <citation type="submission" date="2017-03" db="EMBL/GenBank/DDBJ databases">
        <title>Genomic and clinical evidence uncovers the enterohepatic species Helicobacter valdiviensis as a potential human intestinal pathogen.</title>
        <authorList>
            <person name="Fresia P."/>
            <person name="Jara R."/>
            <person name="Sierra R."/>
            <person name="Ferres I."/>
            <person name="Greif G."/>
            <person name="Iraola G."/>
            <person name="Collado L."/>
        </authorList>
    </citation>
    <scope>NUCLEOTIDE SEQUENCE [LARGE SCALE GENOMIC DNA]</scope>
    <source>
        <strain evidence="7 8">WBE14</strain>
    </source>
</reference>
<dbReference type="Pfam" id="PF13664">
    <property type="entry name" value="DUF4149"/>
    <property type="match status" value="1"/>
</dbReference>
<feature type="transmembrane region" description="Helical" evidence="5">
    <location>
        <begin position="12"/>
        <end position="39"/>
    </location>
</feature>
<evidence type="ECO:0000256" key="5">
    <source>
        <dbReference type="SAM" id="Phobius"/>
    </source>
</evidence>
<keyword evidence="3 5" id="KW-1133">Transmembrane helix</keyword>
<name>A0A2W6NJG3_9HELI</name>
<feature type="transmembrane region" description="Helical" evidence="5">
    <location>
        <begin position="141"/>
        <end position="162"/>
    </location>
</feature>
<dbReference type="EMBL" id="NBIU01000001">
    <property type="protein sequence ID" value="PZT49080.1"/>
    <property type="molecule type" value="Genomic_DNA"/>
</dbReference>
<keyword evidence="8" id="KW-1185">Reference proteome</keyword>
<feature type="domain" description="TMEM205-like" evidence="6">
    <location>
        <begin position="20"/>
        <end position="123"/>
    </location>
</feature>
<protein>
    <recommendedName>
        <fullName evidence="6">TMEM205-like domain-containing protein</fullName>
    </recommendedName>
</protein>
<evidence type="ECO:0000313" key="8">
    <source>
        <dbReference type="Proteomes" id="UP000249746"/>
    </source>
</evidence>
<sequence>MDNLKLFKIQLFASFFYLFLLGLGVGAMICAGVFSAPAIFRASSIVEGLEITLFQSGVLMTSIFVKLNFLLVALGVIIFIYEIFSFFKYKNKLSVLFGAISIVLIYLFAFYYTPLVIDAQKLGEDGIATLIFDKIHKESVLVFKALLLCLFALFIANVFKIIHLLQRYLKLQN</sequence>
<dbReference type="RefSeq" id="WP_111228831.1">
    <property type="nucleotide sequence ID" value="NZ_NBIU01000001.1"/>
</dbReference>
<dbReference type="InterPro" id="IPR025423">
    <property type="entry name" value="TMEM205-like"/>
</dbReference>
<evidence type="ECO:0000256" key="2">
    <source>
        <dbReference type="ARBA" id="ARBA00022692"/>
    </source>
</evidence>
<keyword evidence="2 5" id="KW-0812">Transmembrane</keyword>
<evidence type="ECO:0000256" key="3">
    <source>
        <dbReference type="ARBA" id="ARBA00022989"/>
    </source>
</evidence>
<gene>
    <name evidence="7" type="ORF">B6S12_00360</name>
</gene>
<comment type="subcellular location">
    <subcellularLocation>
        <location evidence="1">Membrane</location>
    </subcellularLocation>
</comment>
<evidence type="ECO:0000256" key="1">
    <source>
        <dbReference type="ARBA" id="ARBA00004370"/>
    </source>
</evidence>
<evidence type="ECO:0000256" key="4">
    <source>
        <dbReference type="ARBA" id="ARBA00023136"/>
    </source>
</evidence>
<evidence type="ECO:0000313" key="7">
    <source>
        <dbReference type="EMBL" id="PZT49080.1"/>
    </source>
</evidence>
<feature type="transmembrane region" description="Helical" evidence="5">
    <location>
        <begin position="93"/>
        <end position="112"/>
    </location>
</feature>
<evidence type="ECO:0000259" key="6">
    <source>
        <dbReference type="Pfam" id="PF13664"/>
    </source>
</evidence>
<feature type="transmembrane region" description="Helical" evidence="5">
    <location>
        <begin position="59"/>
        <end position="81"/>
    </location>
</feature>
<accession>A0A2W6NJG3</accession>
<organism evidence="7 8">
    <name type="scientific">Helicobacter valdiviensis</name>
    <dbReference type="NCBI Taxonomy" id="1458358"/>
    <lineage>
        <taxon>Bacteria</taxon>
        <taxon>Pseudomonadati</taxon>
        <taxon>Campylobacterota</taxon>
        <taxon>Epsilonproteobacteria</taxon>
        <taxon>Campylobacterales</taxon>
        <taxon>Helicobacteraceae</taxon>
        <taxon>Helicobacter</taxon>
    </lineage>
</organism>
<dbReference type="GO" id="GO:0016020">
    <property type="term" value="C:membrane"/>
    <property type="evidence" value="ECO:0007669"/>
    <property type="project" value="UniProtKB-SubCell"/>
</dbReference>
<comment type="caution">
    <text evidence="7">The sequence shown here is derived from an EMBL/GenBank/DDBJ whole genome shotgun (WGS) entry which is preliminary data.</text>
</comment>
<proteinExistence type="predicted"/>